<accession>A0A0C2CM26</accession>
<evidence type="ECO:0000256" key="5">
    <source>
        <dbReference type="HAMAP-Rule" id="MF_00514"/>
    </source>
</evidence>
<dbReference type="PROSITE" id="PS00936">
    <property type="entry name" value="RIBOSOMAL_L35"/>
    <property type="match status" value="1"/>
</dbReference>
<gene>
    <name evidence="5 8" type="primary">rpmI</name>
    <name evidence="7" type="ORF">DB30_01627</name>
    <name evidence="8" type="ORF">ENSA7_30610</name>
</gene>
<dbReference type="GO" id="GO:0022625">
    <property type="term" value="C:cytosolic large ribosomal subunit"/>
    <property type="evidence" value="ECO:0007669"/>
    <property type="project" value="TreeGrafter"/>
</dbReference>
<dbReference type="GO" id="GO:0006412">
    <property type="term" value="P:translation"/>
    <property type="evidence" value="ECO:0007669"/>
    <property type="project" value="UniProtKB-UniRule"/>
</dbReference>
<sequence>MPKMKSHSGAKKRFRFTATGKVKRKHSHKNHILTKKSPSRIRKLRGTTIASKPDEVRVHQLLPYGAK</sequence>
<dbReference type="Gene3D" id="4.10.410.60">
    <property type="match status" value="1"/>
</dbReference>
<dbReference type="AlphaFoldDB" id="A0A0C2CM26"/>
<dbReference type="EMBL" id="JMCC02000139">
    <property type="protein sequence ID" value="KIG12286.1"/>
    <property type="molecule type" value="Genomic_DNA"/>
</dbReference>
<reference evidence="8 10" key="2">
    <citation type="submission" date="2018-03" db="EMBL/GenBank/DDBJ databases">
        <title>Draft Genome Sequences of the Obligatory Marine Myxobacteria Enhygromyxa salina SWB007.</title>
        <authorList>
            <person name="Poehlein A."/>
            <person name="Moghaddam J.A."/>
            <person name="Harms H."/>
            <person name="Alanjari M."/>
            <person name="Koenig G.M."/>
            <person name="Daniel R."/>
            <person name="Schaeberle T.F."/>
        </authorList>
    </citation>
    <scope>NUCLEOTIDE SEQUENCE [LARGE SCALE GENOMIC DNA]</scope>
    <source>
        <strain evidence="8 10">SWB007</strain>
    </source>
</reference>
<dbReference type="InterPro" id="IPR037229">
    <property type="entry name" value="Ribosomal_bL35_sf"/>
</dbReference>
<protein>
    <recommendedName>
        <fullName evidence="4 5">Large ribosomal subunit protein bL35</fullName>
    </recommendedName>
</protein>
<evidence type="ECO:0000256" key="2">
    <source>
        <dbReference type="ARBA" id="ARBA00022980"/>
    </source>
</evidence>
<evidence type="ECO:0000256" key="4">
    <source>
        <dbReference type="ARBA" id="ARBA00071664"/>
    </source>
</evidence>
<proteinExistence type="inferred from homology"/>
<dbReference type="SUPFAM" id="SSF143034">
    <property type="entry name" value="L35p-like"/>
    <property type="match status" value="1"/>
</dbReference>
<evidence type="ECO:0000256" key="6">
    <source>
        <dbReference type="RuleBase" id="RU000568"/>
    </source>
</evidence>
<dbReference type="RefSeq" id="WP_052558020.1">
    <property type="nucleotide sequence ID" value="NZ_JMCC02000139.1"/>
</dbReference>
<organism evidence="7 9">
    <name type="scientific">Enhygromyxa salina</name>
    <dbReference type="NCBI Taxonomy" id="215803"/>
    <lineage>
        <taxon>Bacteria</taxon>
        <taxon>Pseudomonadati</taxon>
        <taxon>Myxococcota</taxon>
        <taxon>Polyangia</taxon>
        <taxon>Nannocystales</taxon>
        <taxon>Nannocystaceae</taxon>
        <taxon>Enhygromyxa</taxon>
    </lineage>
</organism>
<dbReference type="InterPro" id="IPR021137">
    <property type="entry name" value="Ribosomal_bL35-like"/>
</dbReference>
<dbReference type="Proteomes" id="UP000031599">
    <property type="component" value="Unassembled WGS sequence"/>
</dbReference>
<evidence type="ECO:0000313" key="8">
    <source>
        <dbReference type="EMBL" id="PRQ07350.1"/>
    </source>
</evidence>
<evidence type="ECO:0000256" key="1">
    <source>
        <dbReference type="ARBA" id="ARBA00006598"/>
    </source>
</evidence>
<dbReference type="FunFam" id="4.10.410.60:FF:000001">
    <property type="entry name" value="50S ribosomal protein L35"/>
    <property type="match status" value="1"/>
</dbReference>
<keyword evidence="3 5" id="KW-0687">Ribonucleoprotein</keyword>
<dbReference type="InterPro" id="IPR018265">
    <property type="entry name" value="Ribosomal_bL35_CS"/>
</dbReference>
<keyword evidence="2 5" id="KW-0689">Ribosomal protein</keyword>
<reference evidence="7 9" key="1">
    <citation type="submission" date="2014-12" db="EMBL/GenBank/DDBJ databases">
        <title>Genome assembly of Enhygromyxa salina DSM 15201.</title>
        <authorList>
            <person name="Sharma G."/>
            <person name="Subramanian S."/>
        </authorList>
    </citation>
    <scope>NUCLEOTIDE SEQUENCE [LARGE SCALE GENOMIC DNA]</scope>
    <source>
        <strain evidence="7 9">DSM 15201</strain>
    </source>
</reference>
<dbReference type="NCBIfam" id="TIGR00001">
    <property type="entry name" value="rpmI_bact"/>
    <property type="match status" value="1"/>
</dbReference>
<dbReference type="PRINTS" id="PR00064">
    <property type="entry name" value="RIBOSOMALL35"/>
</dbReference>
<evidence type="ECO:0000313" key="7">
    <source>
        <dbReference type="EMBL" id="KIG12286.1"/>
    </source>
</evidence>
<dbReference type="EMBL" id="PVNL01000057">
    <property type="protein sequence ID" value="PRQ07350.1"/>
    <property type="molecule type" value="Genomic_DNA"/>
</dbReference>
<dbReference type="HAMAP" id="MF_00514">
    <property type="entry name" value="Ribosomal_bL35"/>
    <property type="match status" value="1"/>
</dbReference>
<dbReference type="Pfam" id="PF01632">
    <property type="entry name" value="Ribosomal_L35p"/>
    <property type="match status" value="1"/>
</dbReference>
<dbReference type="PANTHER" id="PTHR33343:SF1">
    <property type="entry name" value="LARGE RIBOSOMAL SUBUNIT PROTEIN BL35M"/>
    <property type="match status" value="1"/>
</dbReference>
<evidence type="ECO:0000313" key="10">
    <source>
        <dbReference type="Proteomes" id="UP000238823"/>
    </source>
</evidence>
<dbReference type="PANTHER" id="PTHR33343">
    <property type="entry name" value="54S RIBOSOMAL PROTEIN BL35M"/>
    <property type="match status" value="1"/>
</dbReference>
<comment type="caution">
    <text evidence="7">The sequence shown here is derived from an EMBL/GenBank/DDBJ whole genome shotgun (WGS) entry which is preliminary data.</text>
</comment>
<evidence type="ECO:0000313" key="9">
    <source>
        <dbReference type="Proteomes" id="UP000031599"/>
    </source>
</evidence>
<evidence type="ECO:0000256" key="3">
    <source>
        <dbReference type="ARBA" id="ARBA00023274"/>
    </source>
</evidence>
<dbReference type="Proteomes" id="UP000238823">
    <property type="component" value="Unassembled WGS sequence"/>
</dbReference>
<dbReference type="InterPro" id="IPR001706">
    <property type="entry name" value="Ribosomal_bL35"/>
</dbReference>
<name>A0A0C2CM26_9BACT</name>
<dbReference type="GO" id="GO:0003735">
    <property type="term" value="F:structural constituent of ribosome"/>
    <property type="evidence" value="ECO:0007669"/>
    <property type="project" value="InterPro"/>
</dbReference>
<dbReference type="OrthoDB" id="9804851at2"/>
<comment type="similarity">
    <text evidence="1 5 6">Belongs to the bacterial ribosomal protein bL35 family.</text>
</comment>